<feature type="coiled-coil region" evidence="1">
    <location>
        <begin position="16"/>
        <end position="43"/>
    </location>
</feature>
<dbReference type="Proteomes" id="UP001064632">
    <property type="component" value="Chromosome"/>
</dbReference>
<gene>
    <name evidence="2" type="ORF">N4264_16300</name>
</gene>
<evidence type="ECO:0000313" key="2">
    <source>
        <dbReference type="EMBL" id="UXI66309.1"/>
    </source>
</evidence>
<evidence type="ECO:0000313" key="3">
    <source>
        <dbReference type="Proteomes" id="UP001064632"/>
    </source>
</evidence>
<accession>A0ABY6B9F6</accession>
<reference evidence="2" key="1">
    <citation type="submission" date="2022-09" db="EMBL/GenBank/DDBJ databases">
        <title>Tahibacter sp. nov., isolated from a fresh water.</title>
        <authorList>
            <person name="Baek J.H."/>
            <person name="Lee J.K."/>
            <person name="Kim J.M."/>
            <person name="Jeon C.O."/>
        </authorList>
    </citation>
    <scope>NUCLEOTIDE SEQUENCE</scope>
    <source>
        <strain evidence="2">W38</strain>
    </source>
</reference>
<name>A0ABY6B9F6_9GAMM</name>
<evidence type="ECO:0000256" key="1">
    <source>
        <dbReference type="SAM" id="Coils"/>
    </source>
</evidence>
<keyword evidence="3" id="KW-1185">Reference proteome</keyword>
<keyword evidence="1" id="KW-0175">Coiled coil</keyword>
<dbReference type="EMBL" id="CP104694">
    <property type="protein sequence ID" value="UXI66309.1"/>
    <property type="molecule type" value="Genomic_DNA"/>
</dbReference>
<sequence>MAVAMGVALPMATSLYSQYQDRLSQSRQEAEREQAALIAANERDRSQAIELHARLRESWLQLQSAGAARLDALCGEIERELDFVDGGSYGRFATGVIVATLGADASAMTPAAPLPLACACASQTASLLDRLQKPSSAIARRMARRDRLPLVTQLTDARDECSGSPIAVSTAGSPAPPWGIDWKKTGLDHLASAEKRFVGPLAWPASGRRNGGASAGAASAPAVEATDPGAVATRRPGVAERRMRVYIQIPATPDASIRCLQAALRQRGYIVPDVEVVGKRSPTTTQLRFVQAQESDAAGDLLSDLRQALPGCRGEGAQAAALTLPGEPSDFTRFRGTARPYHFELWIGRADAPPDTSQEPTS</sequence>
<dbReference type="RefSeq" id="WP_261693293.1">
    <property type="nucleotide sequence ID" value="NZ_CP104694.1"/>
</dbReference>
<organism evidence="2 3">
    <name type="scientific">Tahibacter amnicola</name>
    <dbReference type="NCBI Taxonomy" id="2976241"/>
    <lineage>
        <taxon>Bacteria</taxon>
        <taxon>Pseudomonadati</taxon>
        <taxon>Pseudomonadota</taxon>
        <taxon>Gammaproteobacteria</taxon>
        <taxon>Lysobacterales</taxon>
        <taxon>Rhodanobacteraceae</taxon>
        <taxon>Tahibacter</taxon>
    </lineage>
</organism>
<proteinExistence type="predicted"/>
<protein>
    <submittedName>
        <fullName evidence="2">Uncharacterized protein</fullName>
    </submittedName>
</protein>